<evidence type="ECO:0000256" key="2">
    <source>
        <dbReference type="ARBA" id="ARBA00000971"/>
    </source>
</evidence>
<proteinExistence type="inferred from homology"/>
<evidence type="ECO:0000259" key="12">
    <source>
        <dbReference type="PROSITE" id="PS50072"/>
    </source>
</evidence>
<dbReference type="InterPro" id="IPR029000">
    <property type="entry name" value="Cyclophilin-like_dom_sf"/>
</dbReference>
<feature type="domain" description="U-box" evidence="13">
    <location>
        <begin position="34"/>
        <end position="108"/>
    </location>
</feature>
<dbReference type="PANTHER" id="PTHR45625">
    <property type="entry name" value="PEPTIDYL-PROLYL CIS-TRANS ISOMERASE-RELATED"/>
    <property type="match status" value="1"/>
</dbReference>
<dbReference type="SMART" id="SM00504">
    <property type="entry name" value="Ubox"/>
    <property type="match status" value="1"/>
</dbReference>
<dbReference type="InterPro" id="IPR002130">
    <property type="entry name" value="Cyclophilin-type_PPIase_dom"/>
</dbReference>
<dbReference type="Gene3D" id="2.40.100.10">
    <property type="entry name" value="Cyclophilin-like"/>
    <property type="match status" value="1"/>
</dbReference>
<feature type="domain" description="PPIase cyclophilin-type" evidence="12">
    <location>
        <begin position="309"/>
        <end position="456"/>
    </location>
</feature>
<gene>
    <name evidence="14" type="ORF">ACHAWO_005087</name>
</gene>
<keyword evidence="10" id="KW-0539">Nucleus</keyword>
<protein>
    <recommendedName>
        <fullName evidence="16">RING-type E3 ubiquitin transferase</fullName>
    </recommendedName>
</protein>
<evidence type="ECO:0000256" key="6">
    <source>
        <dbReference type="ARBA" id="ARBA00022679"/>
    </source>
</evidence>
<keyword evidence="7" id="KW-0833">Ubl conjugation pathway</keyword>
<dbReference type="PRINTS" id="PR00153">
    <property type="entry name" value="CSAPPISMRASE"/>
</dbReference>
<evidence type="ECO:0000313" key="14">
    <source>
        <dbReference type="EMBL" id="KAL3785288.1"/>
    </source>
</evidence>
<dbReference type="CDD" id="cd16663">
    <property type="entry name" value="RING-Ubox_PPIL2"/>
    <property type="match status" value="1"/>
</dbReference>
<dbReference type="InterPro" id="IPR044666">
    <property type="entry name" value="Cyclophilin_A-like"/>
</dbReference>
<evidence type="ECO:0000256" key="1">
    <source>
        <dbReference type="ARBA" id="ARBA00000900"/>
    </source>
</evidence>
<comment type="catalytic activity">
    <reaction evidence="1">
        <text>S-ubiquitinyl-[E2 ubiquitin-conjugating enzyme]-L-cysteine + [acceptor protein]-L-lysine = [E2 ubiquitin-conjugating enzyme]-L-cysteine + N(6)-ubiquitinyl-[acceptor protein]-L-lysine.</text>
        <dbReference type="EC" id="2.3.2.27"/>
    </reaction>
</comment>
<feature type="region of interest" description="Disordered" evidence="11">
    <location>
        <begin position="475"/>
        <end position="578"/>
    </location>
</feature>
<evidence type="ECO:0008006" key="16">
    <source>
        <dbReference type="Google" id="ProtNLM"/>
    </source>
</evidence>
<evidence type="ECO:0000256" key="7">
    <source>
        <dbReference type="ARBA" id="ARBA00022786"/>
    </source>
</evidence>
<feature type="compositionally biased region" description="Basic and acidic residues" evidence="11">
    <location>
        <begin position="475"/>
        <end position="484"/>
    </location>
</feature>
<dbReference type="GO" id="GO:0061630">
    <property type="term" value="F:ubiquitin protein ligase activity"/>
    <property type="evidence" value="ECO:0007669"/>
    <property type="project" value="UniProtKB-EC"/>
</dbReference>
<dbReference type="PROSITE" id="PS50072">
    <property type="entry name" value="CSA_PPIASE_2"/>
    <property type="match status" value="1"/>
</dbReference>
<organism evidence="14 15">
    <name type="scientific">Cyclotella atomus</name>
    <dbReference type="NCBI Taxonomy" id="382360"/>
    <lineage>
        <taxon>Eukaryota</taxon>
        <taxon>Sar</taxon>
        <taxon>Stramenopiles</taxon>
        <taxon>Ochrophyta</taxon>
        <taxon>Bacillariophyta</taxon>
        <taxon>Coscinodiscophyceae</taxon>
        <taxon>Thalassiosirophycidae</taxon>
        <taxon>Stephanodiscales</taxon>
        <taxon>Stephanodiscaceae</taxon>
        <taxon>Cyclotella</taxon>
    </lineage>
</organism>
<dbReference type="InterPro" id="IPR020892">
    <property type="entry name" value="Cyclophilin-type_PPIase_CS"/>
</dbReference>
<dbReference type="AlphaFoldDB" id="A0ABD3PAX1"/>
<dbReference type="Proteomes" id="UP001530400">
    <property type="component" value="Unassembled WGS sequence"/>
</dbReference>
<evidence type="ECO:0000256" key="5">
    <source>
        <dbReference type="ARBA" id="ARBA00007930"/>
    </source>
</evidence>
<dbReference type="SUPFAM" id="SSF57850">
    <property type="entry name" value="RING/U-box"/>
    <property type="match status" value="1"/>
</dbReference>
<comment type="catalytic activity">
    <reaction evidence="2">
        <text>[protein]-peptidylproline (omega=180) = [protein]-peptidylproline (omega=0)</text>
        <dbReference type="Rhea" id="RHEA:16237"/>
        <dbReference type="Rhea" id="RHEA-COMP:10747"/>
        <dbReference type="Rhea" id="RHEA-COMP:10748"/>
        <dbReference type="ChEBI" id="CHEBI:83833"/>
        <dbReference type="ChEBI" id="CHEBI:83834"/>
        <dbReference type="EC" id="5.2.1.8"/>
    </reaction>
</comment>
<dbReference type="EMBL" id="JALLPJ020000699">
    <property type="protein sequence ID" value="KAL3785288.1"/>
    <property type="molecule type" value="Genomic_DNA"/>
</dbReference>
<dbReference type="Gene3D" id="3.30.40.10">
    <property type="entry name" value="Zinc/RING finger domain, C3HC4 (zinc finger)"/>
    <property type="match status" value="1"/>
</dbReference>
<feature type="region of interest" description="Disordered" evidence="11">
    <location>
        <begin position="1"/>
        <end position="32"/>
    </location>
</feature>
<evidence type="ECO:0000256" key="8">
    <source>
        <dbReference type="ARBA" id="ARBA00023110"/>
    </source>
</evidence>
<reference evidence="14 15" key="1">
    <citation type="submission" date="2024-10" db="EMBL/GenBank/DDBJ databases">
        <title>Updated reference genomes for cyclostephanoid diatoms.</title>
        <authorList>
            <person name="Roberts W.R."/>
            <person name="Alverson A.J."/>
        </authorList>
    </citation>
    <scope>NUCLEOTIDE SEQUENCE [LARGE SCALE GENOMIC DNA]</scope>
    <source>
        <strain evidence="14 15">AJA010-31</strain>
    </source>
</reference>
<dbReference type="InterPro" id="IPR003613">
    <property type="entry name" value="Ubox_domain"/>
</dbReference>
<dbReference type="SUPFAM" id="SSF50891">
    <property type="entry name" value="Cyclophilin-like"/>
    <property type="match status" value="1"/>
</dbReference>
<keyword evidence="9" id="KW-0413">Isomerase</keyword>
<evidence type="ECO:0000256" key="3">
    <source>
        <dbReference type="ARBA" id="ARBA00003697"/>
    </source>
</evidence>
<keyword evidence="6" id="KW-0808">Transferase</keyword>
<accession>A0ABD3PAX1</accession>
<comment type="caution">
    <text evidence="14">The sequence shown here is derived from an EMBL/GenBank/DDBJ whole genome shotgun (WGS) entry which is preliminary data.</text>
</comment>
<evidence type="ECO:0000313" key="15">
    <source>
        <dbReference type="Proteomes" id="UP001530400"/>
    </source>
</evidence>
<evidence type="ECO:0000259" key="13">
    <source>
        <dbReference type="PROSITE" id="PS51698"/>
    </source>
</evidence>
<dbReference type="PROSITE" id="PS51698">
    <property type="entry name" value="U_BOX"/>
    <property type="match status" value="1"/>
</dbReference>
<comment type="similarity">
    <text evidence="5">Belongs to the cyclophilin-type PPIase family. PPIL2 subfamily.</text>
</comment>
<dbReference type="PANTHER" id="PTHR45625:SF1">
    <property type="entry name" value="RING-TYPE E3 UBIQUITIN-PROTEIN LIGASE PPIL2"/>
    <property type="match status" value="1"/>
</dbReference>
<evidence type="ECO:0000256" key="9">
    <source>
        <dbReference type="ARBA" id="ARBA00023235"/>
    </source>
</evidence>
<dbReference type="PROSITE" id="PS00170">
    <property type="entry name" value="CSA_PPIASE_1"/>
    <property type="match status" value="1"/>
</dbReference>
<feature type="compositionally biased region" description="Basic and acidic residues" evidence="11">
    <location>
        <begin position="7"/>
        <end position="18"/>
    </location>
</feature>
<comment type="function">
    <text evidence="3">May catalyze the cis-trans isomerization of proline imidic peptide bonds in oligopeptides thereby assisting the folding of proteins. May also function as a chaperone, playing a role in intracellular transport of proteins. May also have a protein ubiquitin ligase activity acting as an E3 ubiquitin protein ligase or as a ubiquitin-ubiquitin ligase promoting elongation of ubiquitin chains on proteins.</text>
</comment>
<feature type="compositionally biased region" description="Low complexity" evidence="11">
    <location>
        <begin position="496"/>
        <end position="505"/>
    </location>
</feature>
<comment type="subcellular location">
    <subcellularLocation>
        <location evidence="4">Nucleus</location>
    </subcellularLocation>
</comment>
<evidence type="ECO:0000256" key="10">
    <source>
        <dbReference type="ARBA" id="ARBA00023242"/>
    </source>
</evidence>
<sequence length="578" mass="64741">MPKRQKEKQYQSAREHRANQSLYSNTPNSSASTRPLPFDCCALTLTPFTTPVCTPDGIIFENSAIFPHLMKYSADPVTGRPMKSRDLITLHMDKDESTGKWQCPILNKTFTDRTKVVAIRHGNEAYVYSYEAYHELNVKPKNYVDLTTGEKFTKQDVIVLQDPEDKELARLRDVQNFKHIQNLRDEKESKPANDVKRSLTAERIMEKLDKEKNKRAKKAEEETAKLLKLKHGDSADASSSAAPVMKIYTDELLVAVNQTSGKASGSFTSTSMNITSKNSAREATEDEIVASQCEQLRRLKQKGVVRIFTNMGAMDAELHCDIVPRTTMNFLLLAENKEYCGSKFHRSIPNFMLQGGKSAKDKGEGSSYWKKPFPDEFDERLKHEGQGVLSMANSGPGTNGRQFFITYKSCPHLNRKHSVFGKVIGGLDVLRRLEEVPTDIETDRPMHTIRIEDIEILENPLKEALEIEKTRILKRKQEKEEAGRSRGTGLVGVGVSNNNNSNSSSTSAARPAPNLEDTANDEPIGIGKYMKSSHMDKPSKKRSAPVDETGLNNDTAPAIKSRLPPPPKKTSFGDFSGW</sequence>
<evidence type="ECO:0000256" key="11">
    <source>
        <dbReference type="SAM" id="MobiDB-lite"/>
    </source>
</evidence>
<dbReference type="Pfam" id="PF00160">
    <property type="entry name" value="Pro_isomerase"/>
    <property type="match status" value="1"/>
</dbReference>
<feature type="compositionally biased region" description="Polar residues" evidence="11">
    <location>
        <begin position="19"/>
        <end position="32"/>
    </location>
</feature>
<dbReference type="FunFam" id="3.30.40.10:FF:000079">
    <property type="entry name" value="Peptidyl-prolyl cis-trans isomerase 2"/>
    <property type="match status" value="1"/>
</dbReference>
<dbReference type="Pfam" id="PF04641">
    <property type="entry name" value="Rtf2"/>
    <property type="match status" value="1"/>
</dbReference>
<dbReference type="FunFam" id="2.40.100.10:FF:000014">
    <property type="entry name" value="Peptidyl-prolyl cis-trans isomerase cyp65"/>
    <property type="match status" value="1"/>
</dbReference>
<name>A0ABD3PAX1_9STRA</name>
<dbReference type="InterPro" id="IPR026951">
    <property type="entry name" value="PPIL2_U-box_dom"/>
</dbReference>
<dbReference type="GO" id="GO:0005634">
    <property type="term" value="C:nucleus"/>
    <property type="evidence" value="ECO:0007669"/>
    <property type="project" value="UniProtKB-SubCell"/>
</dbReference>
<keyword evidence="8" id="KW-0697">Rotamase</keyword>
<keyword evidence="15" id="KW-1185">Reference proteome</keyword>
<evidence type="ECO:0000256" key="4">
    <source>
        <dbReference type="ARBA" id="ARBA00004123"/>
    </source>
</evidence>
<dbReference type="GO" id="GO:0003755">
    <property type="term" value="F:peptidyl-prolyl cis-trans isomerase activity"/>
    <property type="evidence" value="ECO:0007669"/>
    <property type="project" value="UniProtKB-KW"/>
</dbReference>
<dbReference type="InterPro" id="IPR013083">
    <property type="entry name" value="Znf_RING/FYVE/PHD"/>
</dbReference>